<evidence type="ECO:0000256" key="2">
    <source>
        <dbReference type="ARBA" id="ARBA00022771"/>
    </source>
</evidence>
<evidence type="ECO:0000256" key="4">
    <source>
        <dbReference type="PROSITE-ProRule" id="PRU00175"/>
    </source>
</evidence>
<evidence type="ECO:0000313" key="8">
    <source>
        <dbReference type="Proteomes" id="UP000054937"/>
    </source>
</evidence>
<dbReference type="AlphaFoldDB" id="A0A0V0QU56"/>
<keyword evidence="8" id="KW-1185">Reference proteome</keyword>
<sequence>MFQWDSKYLQKSLDYGFSGWFKKIVCLLIVMQKLMTHALIMYNLYFKDISSFLIYSVYDIGEEQWQLIFIVNSFISYSCIERYIKNLDVFTPQLAKVCCFANIYIAFILPGFMQTLLPSLVFCFLFLLSCGIIVNIFNEDMNFETPFMDTLCMYTERLGAFCMSTYIYEIIRTGSFDFSYQTLGEISYIFISTNFMVTQFYYPEQIILRYIAVIYQRDVCAICLNTFKYDLNSILSLTDCYHVFHSDCLNKWLDQGKNNCPTCRQYFTE</sequence>
<dbReference type="Gene3D" id="3.30.40.10">
    <property type="entry name" value="Zinc/RING finger domain, C3HC4 (zinc finger)"/>
    <property type="match status" value="1"/>
</dbReference>
<dbReference type="OrthoDB" id="295072at2759"/>
<evidence type="ECO:0000256" key="5">
    <source>
        <dbReference type="SAM" id="Phobius"/>
    </source>
</evidence>
<dbReference type="InParanoid" id="A0A0V0QU56"/>
<dbReference type="SMART" id="SM00184">
    <property type="entry name" value="RING"/>
    <property type="match status" value="1"/>
</dbReference>
<dbReference type="Pfam" id="PF13639">
    <property type="entry name" value="zf-RING_2"/>
    <property type="match status" value="1"/>
</dbReference>
<gene>
    <name evidence="7" type="ORF">PPERSA_01007</name>
</gene>
<protein>
    <recommendedName>
        <fullName evidence="6">RING-type domain-containing protein</fullName>
    </recommendedName>
</protein>
<keyword evidence="3" id="KW-0862">Zinc</keyword>
<dbReference type="GO" id="GO:0061630">
    <property type="term" value="F:ubiquitin protein ligase activity"/>
    <property type="evidence" value="ECO:0007669"/>
    <property type="project" value="TreeGrafter"/>
</dbReference>
<dbReference type="InterPro" id="IPR001841">
    <property type="entry name" value="Znf_RING"/>
</dbReference>
<dbReference type="OMA" id="CCFANIY"/>
<keyword evidence="5" id="KW-0472">Membrane</keyword>
<proteinExistence type="predicted"/>
<feature type="domain" description="RING-type" evidence="6">
    <location>
        <begin position="220"/>
        <end position="264"/>
    </location>
</feature>
<feature type="transmembrane region" description="Helical" evidence="5">
    <location>
        <begin position="94"/>
        <end position="113"/>
    </location>
</feature>
<dbReference type="PANTHER" id="PTHR45969">
    <property type="entry name" value="RING ZINC FINGER PROTEIN-RELATED"/>
    <property type="match status" value="1"/>
</dbReference>
<accession>A0A0V0QU56</accession>
<reference evidence="7 8" key="1">
    <citation type="journal article" date="2015" name="Sci. Rep.">
        <title>Genome of the facultative scuticociliatosis pathogen Pseudocohnilembus persalinus provides insight into its virulence through horizontal gene transfer.</title>
        <authorList>
            <person name="Xiong J."/>
            <person name="Wang G."/>
            <person name="Cheng J."/>
            <person name="Tian M."/>
            <person name="Pan X."/>
            <person name="Warren A."/>
            <person name="Jiang C."/>
            <person name="Yuan D."/>
            <person name="Miao W."/>
        </authorList>
    </citation>
    <scope>NUCLEOTIDE SEQUENCE [LARGE SCALE GENOMIC DNA]</scope>
    <source>
        <strain evidence="7">36N120E</strain>
    </source>
</reference>
<organism evidence="7 8">
    <name type="scientific">Pseudocohnilembus persalinus</name>
    <name type="common">Ciliate</name>
    <dbReference type="NCBI Taxonomy" id="266149"/>
    <lineage>
        <taxon>Eukaryota</taxon>
        <taxon>Sar</taxon>
        <taxon>Alveolata</taxon>
        <taxon>Ciliophora</taxon>
        <taxon>Intramacronucleata</taxon>
        <taxon>Oligohymenophorea</taxon>
        <taxon>Scuticociliatia</taxon>
        <taxon>Philasterida</taxon>
        <taxon>Pseudocohnilembidae</taxon>
        <taxon>Pseudocohnilembus</taxon>
    </lineage>
</organism>
<feature type="transmembrane region" description="Helical" evidence="5">
    <location>
        <begin position="119"/>
        <end position="138"/>
    </location>
</feature>
<dbReference type="EMBL" id="LDAU01000102">
    <property type="protein sequence ID" value="KRX05929.1"/>
    <property type="molecule type" value="Genomic_DNA"/>
</dbReference>
<evidence type="ECO:0000256" key="3">
    <source>
        <dbReference type="ARBA" id="ARBA00022833"/>
    </source>
</evidence>
<dbReference type="PROSITE" id="PS50089">
    <property type="entry name" value="ZF_RING_2"/>
    <property type="match status" value="1"/>
</dbReference>
<dbReference type="PANTHER" id="PTHR45969:SF69">
    <property type="entry name" value="FINGER DOMAIN PROTEIN, PUTATIVE (AFU_ORTHOLOGUE AFUA_3G12190)-RELATED"/>
    <property type="match status" value="1"/>
</dbReference>
<dbReference type="Proteomes" id="UP000054937">
    <property type="component" value="Unassembled WGS sequence"/>
</dbReference>
<dbReference type="GO" id="GO:0016567">
    <property type="term" value="P:protein ubiquitination"/>
    <property type="evidence" value="ECO:0007669"/>
    <property type="project" value="TreeGrafter"/>
</dbReference>
<dbReference type="SUPFAM" id="SSF57850">
    <property type="entry name" value="RING/U-box"/>
    <property type="match status" value="1"/>
</dbReference>
<evidence type="ECO:0000313" key="7">
    <source>
        <dbReference type="EMBL" id="KRX05929.1"/>
    </source>
</evidence>
<keyword evidence="5" id="KW-1133">Transmembrane helix</keyword>
<feature type="transmembrane region" description="Helical" evidence="5">
    <location>
        <begin position="20"/>
        <end position="45"/>
    </location>
</feature>
<evidence type="ECO:0000256" key="1">
    <source>
        <dbReference type="ARBA" id="ARBA00022723"/>
    </source>
</evidence>
<evidence type="ECO:0000259" key="6">
    <source>
        <dbReference type="PROSITE" id="PS50089"/>
    </source>
</evidence>
<name>A0A0V0QU56_PSEPJ</name>
<dbReference type="InterPro" id="IPR013083">
    <property type="entry name" value="Znf_RING/FYVE/PHD"/>
</dbReference>
<keyword evidence="5" id="KW-0812">Transmembrane</keyword>
<dbReference type="GO" id="GO:0008270">
    <property type="term" value="F:zinc ion binding"/>
    <property type="evidence" value="ECO:0007669"/>
    <property type="project" value="UniProtKB-KW"/>
</dbReference>
<keyword evidence="2 4" id="KW-0863">Zinc-finger</keyword>
<comment type="caution">
    <text evidence="7">The sequence shown here is derived from an EMBL/GenBank/DDBJ whole genome shotgun (WGS) entry which is preliminary data.</text>
</comment>
<keyword evidence="1" id="KW-0479">Metal-binding</keyword>